<dbReference type="Proteomes" id="UP001234202">
    <property type="component" value="Unassembled WGS sequence"/>
</dbReference>
<dbReference type="EMBL" id="JASBWV010000022">
    <property type="protein sequence ID" value="KAJ9119958.1"/>
    <property type="molecule type" value="Genomic_DNA"/>
</dbReference>
<comment type="caution">
    <text evidence="1">The sequence shown here is derived from an EMBL/GenBank/DDBJ whole genome shotgun (WGS) entry which is preliminary data.</text>
</comment>
<sequence>MSNNKKDKEVPPSPPVKIRDAGNGVQYTRMGFLGEGGFARVYELLGPDGRSWAAKVVHKDQLATTKKRTKLYAEIMIHKLMAHPHVVPFREAFEDEDQVYILLGLCEHGNMMDLLKRRKRFTEPEARYYLTQIISAVQYMHRCRVMHRDLKLGNVFLDRRMNVQVGDFGLAALIEKEGDRRKTVCGTPNYIAPEVLYGKSEGHSYEVDIWSIGVILYTMLVGKPPFQMKDVKMIYQKIKDMDYAFPPDCRVSEEAKFLVKSILNKDPSQRPSLDEIFAHPWFTSGAFPTDLPASSLKEIPIFPPMTFEQITHNFRKLKHRCAVGQDLPLAKTVPKQPPRSVPGVVASPVQARQAVNQAIARQEEEFKRAVAPDSPISTLLSSAKKPPVVAPAVAHGGGRADPSLMRHFQGPSASTGSPLRREAKSRGPSGSSAGGRNRDIIEEEDVDMDDNDDDEGLMLQSRMKAKRTAAVTSAGSPPREQNRRALSPARGHQVNGLPATSTARSQEGTKSAASSSSGAGSSSQKHRSRALYDRITRNIDAALMTREQDLPITASDMAQERPADPKIFISSWLDYAHKYGMGYALTDGTVGVHFNDSSTMVFAPSKQHIDHIKPPPSNSSGQALRTNYSMSKVPDDEHFQERLYLLSHFEQYMMNKLNGVTEYNYQDTQLRTGMVFLTRYWRMKHVIAFRLSNDTFQFNYQDHTKLLLSHDGTVVTYIDDKYKMWTWHLSQMMKPELLAHGRERRRMDKAISKLEYAKNVIAKLDKAPRTKPSDAVNT</sequence>
<gene>
    <name evidence="1" type="ORF">QFC24_005441</name>
</gene>
<reference evidence="1" key="1">
    <citation type="submission" date="2023-04" db="EMBL/GenBank/DDBJ databases">
        <title>Draft Genome sequencing of Naganishia species isolated from polar environments using Oxford Nanopore Technology.</title>
        <authorList>
            <person name="Leo P."/>
            <person name="Venkateswaran K."/>
        </authorList>
    </citation>
    <scope>NUCLEOTIDE SEQUENCE</scope>
    <source>
        <strain evidence="1">DBVPG 5303</strain>
    </source>
</reference>
<name>A0ACC2X8M4_9TREE</name>
<evidence type="ECO:0000313" key="2">
    <source>
        <dbReference type="Proteomes" id="UP001234202"/>
    </source>
</evidence>
<accession>A0ACC2X8M4</accession>
<evidence type="ECO:0000313" key="1">
    <source>
        <dbReference type="EMBL" id="KAJ9119958.1"/>
    </source>
</evidence>
<organism evidence="1 2">
    <name type="scientific">Naganishia onofrii</name>
    <dbReference type="NCBI Taxonomy" id="1851511"/>
    <lineage>
        <taxon>Eukaryota</taxon>
        <taxon>Fungi</taxon>
        <taxon>Dikarya</taxon>
        <taxon>Basidiomycota</taxon>
        <taxon>Agaricomycotina</taxon>
        <taxon>Tremellomycetes</taxon>
        <taxon>Filobasidiales</taxon>
        <taxon>Filobasidiaceae</taxon>
        <taxon>Naganishia</taxon>
    </lineage>
</organism>
<proteinExistence type="predicted"/>
<protein>
    <submittedName>
        <fullName evidence="1">Uncharacterized protein</fullName>
    </submittedName>
</protein>
<keyword evidence="2" id="KW-1185">Reference proteome</keyword>